<gene>
    <name evidence="3" type="ORF">LAUMK136_04314</name>
</gene>
<dbReference type="InterPro" id="IPR023210">
    <property type="entry name" value="NADP_OxRdtase_dom"/>
</dbReference>
<dbReference type="EC" id="1.-.-.-" evidence="3"/>
<dbReference type="Proteomes" id="UP000273307">
    <property type="component" value="Unassembled WGS sequence"/>
</dbReference>
<dbReference type="Gene3D" id="3.20.20.100">
    <property type="entry name" value="NADP-dependent oxidoreductase domain"/>
    <property type="match status" value="1"/>
</dbReference>
<evidence type="ECO:0000256" key="1">
    <source>
        <dbReference type="ARBA" id="ARBA00023002"/>
    </source>
</evidence>
<dbReference type="CDD" id="cd19082">
    <property type="entry name" value="AKR_AKR10A1_2"/>
    <property type="match status" value="1"/>
</dbReference>
<dbReference type="OrthoDB" id="9768793at2"/>
<evidence type="ECO:0000313" key="3">
    <source>
        <dbReference type="EMBL" id="VBA41962.1"/>
    </source>
</evidence>
<accession>A0A498QBJ5</accession>
<dbReference type="PANTHER" id="PTHR43364">
    <property type="entry name" value="NADH-SPECIFIC METHYLGLYOXAL REDUCTASE-RELATED"/>
    <property type="match status" value="1"/>
</dbReference>
<evidence type="ECO:0000259" key="2">
    <source>
        <dbReference type="Pfam" id="PF00248"/>
    </source>
</evidence>
<dbReference type="InterPro" id="IPR036812">
    <property type="entry name" value="NAD(P)_OxRdtase_dom_sf"/>
</dbReference>
<dbReference type="EMBL" id="UPHP01000118">
    <property type="protein sequence ID" value="VBA41962.1"/>
    <property type="molecule type" value="Genomic_DNA"/>
</dbReference>
<evidence type="ECO:0000313" key="4">
    <source>
        <dbReference type="Proteomes" id="UP000273307"/>
    </source>
</evidence>
<dbReference type="AlphaFoldDB" id="A0A498QBJ5"/>
<keyword evidence="1 3" id="KW-0560">Oxidoreductase</keyword>
<sequence length="332" mass="36995">MVSGMDYGKVAGVDKPVSRIVFGTDRLRGRLLPWLPYRAREQHAFSLLDQAFELGCNTFDTARLYWDSERTLGAWLRERRNRDNVVIISKGCHPSLLSGSPRLSPADVTHDLHASLQALGTDSIDLYLLHYDHPAAQIEPIMERLNRHIDEGKISAIGASNWSHERIAKANTIAAGRGLHPVSASSVQFSLVDWTRSLWPGAVTLGGAGQRAAREWYAMHGLPVFAWSSLARGFFSPHYEPAKPDRNRISRRCSTYFGTEANIQRRQRATTFAREHRLTVAQVALAYVLCQPLDVFAVVGCKTVEKFAEKVGALSLTLDEATLHWLATGHGR</sequence>
<reference evidence="3 4" key="1">
    <citation type="submission" date="2018-09" db="EMBL/GenBank/DDBJ databases">
        <authorList>
            <person name="Tagini F."/>
        </authorList>
    </citation>
    <scope>NUCLEOTIDE SEQUENCE [LARGE SCALE GENOMIC DNA]</scope>
    <source>
        <strain evidence="3 4">MK136</strain>
    </source>
</reference>
<name>A0A498QBJ5_9MYCO</name>
<organism evidence="3 4">
    <name type="scientific">Mycobacterium attenuatum</name>
    <dbReference type="NCBI Taxonomy" id="2341086"/>
    <lineage>
        <taxon>Bacteria</taxon>
        <taxon>Bacillati</taxon>
        <taxon>Actinomycetota</taxon>
        <taxon>Actinomycetes</taxon>
        <taxon>Mycobacteriales</taxon>
        <taxon>Mycobacteriaceae</taxon>
        <taxon>Mycobacterium</taxon>
    </lineage>
</organism>
<dbReference type="Pfam" id="PF00248">
    <property type="entry name" value="Aldo_ket_red"/>
    <property type="match status" value="1"/>
</dbReference>
<dbReference type="PRINTS" id="PR00069">
    <property type="entry name" value="ALDKETRDTASE"/>
</dbReference>
<dbReference type="InterPro" id="IPR050523">
    <property type="entry name" value="AKR_Detox_Biosynth"/>
</dbReference>
<dbReference type="GO" id="GO:0016491">
    <property type="term" value="F:oxidoreductase activity"/>
    <property type="evidence" value="ECO:0007669"/>
    <property type="project" value="UniProtKB-KW"/>
</dbReference>
<feature type="domain" description="NADP-dependent oxidoreductase" evidence="2">
    <location>
        <begin position="19"/>
        <end position="321"/>
    </location>
</feature>
<keyword evidence="4" id="KW-1185">Reference proteome</keyword>
<dbReference type="InterPro" id="IPR020471">
    <property type="entry name" value="AKR"/>
</dbReference>
<proteinExistence type="predicted"/>
<dbReference type="PANTHER" id="PTHR43364:SF4">
    <property type="entry name" value="NAD(P)-LINKED OXIDOREDUCTASE SUPERFAMILY PROTEIN"/>
    <property type="match status" value="1"/>
</dbReference>
<dbReference type="GO" id="GO:0005829">
    <property type="term" value="C:cytosol"/>
    <property type="evidence" value="ECO:0007669"/>
    <property type="project" value="TreeGrafter"/>
</dbReference>
<protein>
    <submittedName>
        <fullName evidence="3">Putative oxidoreductase</fullName>
        <ecNumber evidence="3">1.-.-.-</ecNumber>
    </submittedName>
</protein>
<dbReference type="SUPFAM" id="SSF51430">
    <property type="entry name" value="NAD(P)-linked oxidoreductase"/>
    <property type="match status" value="1"/>
</dbReference>